<accession>A0A6G9XMW1</accession>
<dbReference type="RefSeq" id="WP_167461331.1">
    <property type="nucleotide sequence ID" value="NZ_CP046171.1"/>
</dbReference>
<dbReference type="InterPro" id="IPR051162">
    <property type="entry name" value="T4SS_component"/>
</dbReference>
<protein>
    <submittedName>
        <fullName evidence="3">DUF853 family protein</fullName>
    </submittedName>
</protein>
<feature type="region of interest" description="Disordered" evidence="1">
    <location>
        <begin position="552"/>
        <end position="580"/>
    </location>
</feature>
<organism evidence="3 4">
    <name type="scientific">Nocardia brasiliensis</name>
    <dbReference type="NCBI Taxonomy" id="37326"/>
    <lineage>
        <taxon>Bacteria</taxon>
        <taxon>Bacillati</taxon>
        <taxon>Actinomycetota</taxon>
        <taxon>Actinomycetes</taxon>
        <taxon>Mycobacteriales</taxon>
        <taxon>Nocardiaceae</taxon>
        <taxon>Nocardia</taxon>
    </lineage>
</organism>
<evidence type="ECO:0000256" key="1">
    <source>
        <dbReference type="SAM" id="MobiDB-lite"/>
    </source>
</evidence>
<name>A0A6G9XMW1_NOCBR</name>
<dbReference type="InterPro" id="IPR027417">
    <property type="entry name" value="P-loop_NTPase"/>
</dbReference>
<dbReference type="InterPro" id="IPR033186">
    <property type="entry name" value="HerA_C"/>
</dbReference>
<reference evidence="3 4" key="1">
    <citation type="journal article" date="2019" name="ACS Chem. Biol.">
        <title>Identification and Mobilization of a Cryptic Antibiotic Biosynthesis Gene Locus from a Human-Pathogenic Nocardia Isolate.</title>
        <authorList>
            <person name="Herisse M."/>
            <person name="Ishida K."/>
            <person name="Porter J.L."/>
            <person name="Howden B."/>
            <person name="Hertweck C."/>
            <person name="Stinear T.P."/>
            <person name="Pidot S.J."/>
        </authorList>
    </citation>
    <scope>NUCLEOTIDE SEQUENCE [LARGE SCALE GENOMIC DNA]</scope>
    <source>
        <strain evidence="3 4">AUSMDU00024985</strain>
    </source>
</reference>
<feature type="region of interest" description="Disordered" evidence="1">
    <location>
        <begin position="50"/>
        <end position="74"/>
    </location>
</feature>
<evidence type="ECO:0000313" key="3">
    <source>
        <dbReference type="EMBL" id="QIS02229.1"/>
    </source>
</evidence>
<dbReference type="Proteomes" id="UP000501705">
    <property type="component" value="Chromosome"/>
</dbReference>
<dbReference type="PANTHER" id="PTHR30121">
    <property type="entry name" value="UNCHARACTERIZED PROTEIN YJGR-RELATED"/>
    <property type="match status" value="1"/>
</dbReference>
<feature type="region of interest" description="Disordered" evidence="1">
    <location>
        <begin position="1"/>
        <end position="32"/>
    </location>
</feature>
<feature type="compositionally biased region" description="Basic and acidic residues" evidence="1">
    <location>
        <begin position="565"/>
        <end position="577"/>
    </location>
</feature>
<gene>
    <name evidence="3" type="ORF">F5X71_07785</name>
</gene>
<evidence type="ECO:0000259" key="2">
    <source>
        <dbReference type="Pfam" id="PF05872"/>
    </source>
</evidence>
<dbReference type="Gene3D" id="3.40.50.300">
    <property type="entry name" value="P-loop containing nucleotide triphosphate hydrolases"/>
    <property type="match status" value="2"/>
</dbReference>
<feature type="domain" description="Helicase HerA-like C-terminal" evidence="2">
    <location>
        <begin position="132"/>
        <end position="604"/>
    </location>
</feature>
<feature type="compositionally biased region" description="Low complexity" evidence="1">
    <location>
        <begin position="56"/>
        <end position="74"/>
    </location>
</feature>
<dbReference type="SUPFAM" id="SSF52540">
    <property type="entry name" value="P-loop containing nucleoside triphosphate hydrolases"/>
    <property type="match status" value="1"/>
</dbReference>
<dbReference type="Pfam" id="PF05872">
    <property type="entry name" value="HerA_C"/>
    <property type="match status" value="1"/>
</dbReference>
<sequence>MEAESRSDSTGGGQEAGELTPQEKAAAARKAAEEAARIAAEAAAAAEAAERELAEQEAGASKAKAQSAAAKADETAAAAEAAATKADKKEAAAAQADSPSGSAAAQEIAAGYAFDGVALELGTVVVDGAVDSTARVRIPMRTMNRHGLVAGATGTGKTKTLQGIAEQLSRAGVPVVLADIKGDLSGLSQPGQTNDKLSARAAETGADDWAPTGYPTEFVSLGTNGIGVPIRATITSFGPVLLSKVLGLNETQESTLGLIFHWADKNGLALLDLKDLRAVITHLTSPEGKEDLKGIGGVSAATAGVILRALVNLEADGGDTFFGEPELDPSDLVRVVGGQGVITLFELGAQAARPVMFSTFLMWVLADLFQTLPEVGDVDKPKLVFIFDEAHLLFADASKAFLDQVEQTVKLIRSKGVGVFFCTQLPTDIPNPVLSQLGARIQHALRAFTPDDQKALSKTVRTYPKTSTYDLEKALTSLGTGEAVVTVLSEKGAPTPVAWTRIQPPRSLMDTIGDDAIKSRALSSALHGKYGQTVDRESAYEILAAKVAAAEQNPEVAAPAPGRSSKGDDESTAERIMKNPAVKSFLRSAATAAGREISRSIFGTRKR</sequence>
<proteinExistence type="predicted"/>
<evidence type="ECO:0000313" key="4">
    <source>
        <dbReference type="Proteomes" id="UP000501705"/>
    </source>
</evidence>
<dbReference type="AlphaFoldDB" id="A0A6G9XMW1"/>
<dbReference type="PANTHER" id="PTHR30121:SF6">
    <property type="entry name" value="SLR6007 PROTEIN"/>
    <property type="match status" value="1"/>
</dbReference>
<dbReference type="EMBL" id="CP046171">
    <property type="protein sequence ID" value="QIS02229.1"/>
    <property type="molecule type" value="Genomic_DNA"/>
</dbReference>